<feature type="transmembrane region" description="Helical" evidence="1">
    <location>
        <begin position="52"/>
        <end position="69"/>
    </location>
</feature>
<dbReference type="RefSeq" id="WP_092872495.1">
    <property type="nucleotide sequence ID" value="NZ_FOJY01000010.1"/>
</dbReference>
<feature type="transmembrane region" description="Helical" evidence="1">
    <location>
        <begin position="21"/>
        <end position="46"/>
    </location>
</feature>
<feature type="transmembrane region" description="Helical" evidence="1">
    <location>
        <begin position="145"/>
        <end position="161"/>
    </location>
</feature>
<keyword evidence="4" id="KW-1185">Reference proteome</keyword>
<evidence type="ECO:0000259" key="2">
    <source>
        <dbReference type="SMART" id="SM00014"/>
    </source>
</evidence>
<dbReference type="Proteomes" id="UP000198838">
    <property type="component" value="Unassembled WGS sequence"/>
</dbReference>
<proteinExistence type="predicted"/>
<accession>A0A1I0YKG2</accession>
<dbReference type="STRING" id="1120918.SAMN05216249_11057"/>
<feature type="transmembrane region" description="Helical" evidence="1">
    <location>
        <begin position="102"/>
        <end position="125"/>
    </location>
</feature>
<gene>
    <name evidence="3" type="ORF">SAMN05216249_11057</name>
</gene>
<sequence length="162" mass="18145">MNEEYLKKYNYIINKPGLKKAIIVINKILTAIVYGAYLSAILYLAIYNRFMLIKFIVIPGISFLIITIIRKKINAPRPYELLGIKPIIDKNTKGHSFPSRHVFSVFVIATVFLDYCLIVGILLIIDGILLAYVRVIGGVHFTKDVLAGALSGIVFGSLIFLI</sequence>
<dbReference type="InterPro" id="IPR000326">
    <property type="entry name" value="PAP2/HPO"/>
</dbReference>
<dbReference type="SMART" id="SM00014">
    <property type="entry name" value="acidPPc"/>
    <property type="match status" value="1"/>
</dbReference>
<keyword evidence="1" id="KW-1133">Transmembrane helix</keyword>
<evidence type="ECO:0000256" key="1">
    <source>
        <dbReference type="SAM" id="Phobius"/>
    </source>
</evidence>
<dbReference type="OrthoDB" id="9789113at2"/>
<evidence type="ECO:0000313" key="4">
    <source>
        <dbReference type="Proteomes" id="UP000198838"/>
    </source>
</evidence>
<dbReference type="SUPFAM" id="SSF48317">
    <property type="entry name" value="Acid phosphatase/Vanadium-dependent haloperoxidase"/>
    <property type="match status" value="1"/>
</dbReference>
<dbReference type="EMBL" id="FOJY01000010">
    <property type="protein sequence ID" value="SFB13397.1"/>
    <property type="molecule type" value="Genomic_DNA"/>
</dbReference>
<protein>
    <submittedName>
        <fullName evidence="3">PAP2 superfamily protein</fullName>
    </submittedName>
</protein>
<dbReference type="CDD" id="cd01610">
    <property type="entry name" value="PAP2_like"/>
    <property type="match status" value="1"/>
</dbReference>
<dbReference type="Pfam" id="PF01569">
    <property type="entry name" value="PAP2"/>
    <property type="match status" value="1"/>
</dbReference>
<dbReference type="AlphaFoldDB" id="A0A1I0YKG2"/>
<dbReference type="Gene3D" id="1.20.144.10">
    <property type="entry name" value="Phosphatidic acid phosphatase type 2/haloperoxidase"/>
    <property type="match status" value="1"/>
</dbReference>
<dbReference type="InterPro" id="IPR036938">
    <property type="entry name" value="PAP2/HPO_sf"/>
</dbReference>
<name>A0A1I0YKG2_9FIRM</name>
<reference evidence="3 4" key="1">
    <citation type="submission" date="2016-10" db="EMBL/GenBank/DDBJ databases">
        <authorList>
            <person name="de Groot N.N."/>
        </authorList>
    </citation>
    <scope>NUCLEOTIDE SEQUENCE [LARGE SCALE GENOMIC DNA]</scope>
    <source>
        <strain evidence="3 4">DSM 5522</strain>
    </source>
</reference>
<evidence type="ECO:0000313" key="3">
    <source>
        <dbReference type="EMBL" id="SFB13397.1"/>
    </source>
</evidence>
<keyword evidence="1" id="KW-0472">Membrane</keyword>
<organism evidence="3 4">
    <name type="scientific">Acetitomaculum ruminis DSM 5522</name>
    <dbReference type="NCBI Taxonomy" id="1120918"/>
    <lineage>
        <taxon>Bacteria</taxon>
        <taxon>Bacillati</taxon>
        <taxon>Bacillota</taxon>
        <taxon>Clostridia</taxon>
        <taxon>Lachnospirales</taxon>
        <taxon>Lachnospiraceae</taxon>
        <taxon>Acetitomaculum</taxon>
    </lineage>
</organism>
<keyword evidence="1" id="KW-0812">Transmembrane</keyword>
<feature type="domain" description="Phosphatidic acid phosphatase type 2/haloperoxidase" evidence="2">
    <location>
        <begin position="53"/>
        <end position="160"/>
    </location>
</feature>